<feature type="chain" id="PRO_5013553142" evidence="2">
    <location>
        <begin position="21"/>
        <end position="410"/>
    </location>
</feature>
<protein>
    <submittedName>
        <fullName evidence="3">Uncharacterized protein</fullName>
    </submittedName>
</protein>
<name>A0A2G7FRM6_9EURO</name>
<evidence type="ECO:0000256" key="1">
    <source>
        <dbReference type="SAM" id="MobiDB-lite"/>
    </source>
</evidence>
<feature type="signal peptide" evidence="2">
    <location>
        <begin position="1"/>
        <end position="20"/>
    </location>
</feature>
<organism evidence="3 4">
    <name type="scientific">Aspergillus arachidicola</name>
    <dbReference type="NCBI Taxonomy" id="656916"/>
    <lineage>
        <taxon>Eukaryota</taxon>
        <taxon>Fungi</taxon>
        <taxon>Dikarya</taxon>
        <taxon>Ascomycota</taxon>
        <taxon>Pezizomycotina</taxon>
        <taxon>Eurotiomycetes</taxon>
        <taxon>Eurotiomycetidae</taxon>
        <taxon>Eurotiales</taxon>
        <taxon>Aspergillaceae</taxon>
        <taxon>Aspergillus</taxon>
        <taxon>Aspergillus subgen. Circumdati</taxon>
    </lineage>
</organism>
<feature type="compositionally biased region" description="Basic and acidic residues" evidence="1">
    <location>
        <begin position="359"/>
        <end position="368"/>
    </location>
</feature>
<feature type="compositionally biased region" description="Polar residues" evidence="1">
    <location>
        <begin position="391"/>
        <end position="403"/>
    </location>
</feature>
<dbReference type="STRING" id="656916.A0A2G7FRM6"/>
<sequence>MLVALWLMFALLIGFSDGHARSIRRRGGLKNPSRLIKAVSLCGLGCPSCAAGSKAAPKVSTPKNGIKSGSLPKRVLAKPEDEDFDGDVDAFLVSQYMRADWVPSSQQSLSSGLFRELGNVKFNLAVQDLHGCTSVVVVSEKGVWMSHMWENPAFGMEGPSGELLPSAENTFIADVLNAMEHGNQEMPGLTQFTGNGGAFIAAYKPFAYIFYPTGTQNLNYDRAYTARIDQISQKLQRLIPLKAPPLIYQYDRTGGNMIEARGKVLFQYEPNERVMQTNDGPLQQALNRLWLANRPTYVHQRYWPAWPRQMVAGNANQKRDTASGIPSSTPNSMLNDPEITLIRQIITTLDTLSTISLDDSRESSHTTLDKTPIASPTSEAELDSHIDISTPLLSTIPGSAMSSESDRTPG</sequence>
<reference evidence="3 4" key="1">
    <citation type="submission" date="2017-05" db="EMBL/GenBank/DDBJ databases">
        <title>Genome sequence for an aflatoxigenic pathogen of Argentinian peanut, Aspergillus arachidicola.</title>
        <authorList>
            <person name="Moore G."/>
            <person name="Beltz S.B."/>
            <person name="Mack B.M."/>
        </authorList>
    </citation>
    <scope>NUCLEOTIDE SEQUENCE [LARGE SCALE GENOMIC DNA]</scope>
    <source>
        <strain evidence="3 4">CBS 117610</strain>
    </source>
</reference>
<evidence type="ECO:0000256" key="2">
    <source>
        <dbReference type="SAM" id="SignalP"/>
    </source>
</evidence>
<feature type="region of interest" description="Disordered" evidence="1">
    <location>
        <begin position="359"/>
        <end position="384"/>
    </location>
</feature>
<dbReference type="Proteomes" id="UP000231358">
    <property type="component" value="Unassembled WGS sequence"/>
</dbReference>
<dbReference type="EMBL" id="NEXV01000456">
    <property type="protein sequence ID" value="PIG83264.1"/>
    <property type="molecule type" value="Genomic_DNA"/>
</dbReference>
<dbReference type="AlphaFoldDB" id="A0A2G7FRM6"/>
<accession>A0A2G7FRM6</accession>
<keyword evidence="2" id="KW-0732">Signal</keyword>
<feature type="region of interest" description="Disordered" evidence="1">
    <location>
        <begin position="391"/>
        <end position="410"/>
    </location>
</feature>
<gene>
    <name evidence="3" type="ORF">AARAC_009140</name>
</gene>
<comment type="caution">
    <text evidence="3">The sequence shown here is derived from an EMBL/GenBank/DDBJ whole genome shotgun (WGS) entry which is preliminary data.</text>
</comment>
<feature type="compositionally biased region" description="Polar residues" evidence="1">
    <location>
        <begin position="324"/>
        <end position="334"/>
    </location>
</feature>
<proteinExistence type="predicted"/>
<feature type="region of interest" description="Disordered" evidence="1">
    <location>
        <begin position="314"/>
        <end position="336"/>
    </location>
</feature>
<evidence type="ECO:0000313" key="3">
    <source>
        <dbReference type="EMBL" id="PIG83264.1"/>
    </source>
</evidence>
<evidence type="ECO:0000313" key="4">
    <source>
        <dbReference type="Proteomes" id="UP000231358"/>
    </source>
</evidence>
<keyword evidence="4" id="KW-1185">Reference proteome</keyword>